<evidence type="ECO:0000256" key="3">
    <source>
        <dbReference type="ARBA" id="ARBA00022630"/>
    </source>
</evidence>
<evidence type="ECO:0000313" key="7">
    <source>
        <dbReference type="Proteomes" id="UP000051859"/>
    </source>
</evidence>
<comment type="caution">
    <text evidence="6">The sequence shown here is derived from an EMBL/GenBank/DDBJ whole genome shotgun (WGS) entry which is preliminary data.</text>
</comment>
<dbReference type="PATRIC" id="fig|331679.3.peg.1665"/>
<dbReference type="RefSeq" id="WP_057802635.1">
    <property type="nucleotide sequence ID" value="NZ_JQBX01000007.1"/>
</dbReference>
<dbReference type="CDD" id="cd04730">
    <property type="entry name" value="NPD_like"/>
    <property type="match status" value="1"/>
</dbReference>
<gene>
    <name evidence="6" type="ORF">IV81_GL001629</name>
</gene>
<proteinExistence type="predicted"/>
<dbReference type="Gene3D" id="3.20.20.70">
    <property type="entry name" value="Aldolase class I"/>
    <property type="match status" value="1"/>
</dbReference>
<name>A0A0R2L6I4_9LACO</name>
<dbReference type="PANTHER" id="PTHR32332:SF20">
    <property type="entry name" value="2-NITROPROPANE DIOXYGENASE-LIKE PROTEIN"/>
    <property type="match status" value="1"/>
</dbReference>
<evidence type="ECO:0000313" key="6">
    <source>
        <dbReference type="EMBL" id="KRN94212.1"/>
    </source>
</evidence>
<evidence type="ECO:0000256" key="5">
    <source>
        <dbReference type="ARBA" id="ARBA00023002"/>
    </source>
</evidence>
<dbReference type="InterPro" id="IPR004136">
    <property type="entry name" value="NMO"/>
</dbReference>
<evidence type="ECO:0000256" key="2">
    <source>
        <dbReference type="ARBA" id="ARBA00013457"/>
    </source>
</evidence>
<dbReference type="STRING" id="331679.IV81_GL001629"/>
<dbReference type="PANTHER" id="PTHR32332">
    <property type="entry name" value="2-NITROPROPANE DIOXYGENASE"/>
    <property type="match status" value="1"/>
</dbReference>
<dbReference type="SUPFAM" id="SSF51412">
    <property type="entry name" value="Inosine monophosphate dehydrogenase (IMPDH)"/>
    <property type="match status" value="1"/>
</dbReference>
<dbReference type="InterPro" id="IPR013785">
    <property type="entry name" value="Aldolase_TIM"/>
</dbReference>
<dbReference type="Pfam" id="PF03060">
    <property type="entry name" value="NMO"/>
    <property type="match status" value="1"/>
</dbReference>
<sequence>MRNNNATTVLQTKYPLVQAPMSWMTDANLVATVSEAGGLGVLGLNAGQRDVTSSPEETANRMRQQIQLVKSKTTKPFGINIVAPRSGQSLSDAIFTDALLQMAYEENVTHFVVVGEAHEELFKQIKLHDGILIFRPSTPTIEQAQLAEKLGTDLLVATGSDEGGELPEQEAGTFTIVPAIVDAVNIPVLAASGINDHRGVKAALALGAAGVYIGSRFLVTDESPMADEVKKYVIRSNFDDLVRVSAIRRSLKTPAALRYADMYRIDPQKDTETLIRQHGGMRPGMLEADFNQGVISVNIGINEINEQSSVAELVESLMTDII</sequence>
<keyword evidence="5" id="KW-0560">Oxidoreductase</keyword>
<dbReference type="AlphaFoldDB" id="A0A0R2L6I4"/>
<reference evidence="6 7" key="1">
    <citation type="journal article" date="2015" name="Genome Announc.">
        <title>Expanding the biotechnology potential of lactobacilli through comparative genomics of 213 strains and associated genera.</title>
        <authorList>
            <person name="Sun Z."/>
            <person name="Harris H.M."/>
            <person name="McCann A."/>
            <person name="Guo C."/>
            <person name="Argimon S."/>
            <person name="Zhang W."/>
            <person name="Yang X."/>
            <person name="Jeffery I.B."/>
            <person name="Cooney J.C."/>
            <person name="Kagawa T.F."/>
            <person name="Liu W."/>
            <person name="Song Y."/>
            <person name="Salvetti E."/>
            <person name="Wrobel A."/>
            <person name="Rasinkangas P."/>
            <person name="Parkhill J."/>
            <person name="Rea M.C."/>
            <person name="O'Sullivan O."/>
            <person name="Ritari J."/>
            <person name="Douillard F.P."/>
            <person name="Paul Ross R."/>
            <person name="Yang R."/>
            <person name="Briner A.E."/>
            <person name="Felis G.E."/>
            <person name="de Vos W.M."/>
            <person name="Barrangou R."/>
            <person name="Klaenhammer T.R."/>
            <person name="Caufield P.W."/>
            <person name="Cui Y."/>
            <person name="Zhang H."/>
            <person name="O'Toole P.W."/>
        </authorList>
    </citation>
    <scope>NUCLEOTIDE SEQUENCE [LARGE SCALE GENOMIC DNA]</scope>
    <source>
        <strain evidence="6 7">DSM 18001</strain>
    </source>
</reference>
<keyword evidence="7" id="KW-1185">Reference proteome</keyword>
<protein>
    <recommendedName>
        <fullName evidence="2">Probable nitronate monooxygenase</fullName>
    </recommendedName>
</protein>
<comment type="function">
    <text evidence="1">Nitronate monooxygenase that uses molecular oxygen to catalyze the oxidative denitrification of alkyl nitronates. Acts on propionate 3-nitronate (P3N), the presumed physiological substrate. Probably functions in the detoxification of P3N, a metabolic poison produced by plants and fungi as a defense mechanism.</text>
</comment>
<organism evidence="6 7">
    <name type="scientific">Pediococcus stilesii</name>
    <dbReference type="NCBI Taxonomy" id="331679"/>
    <lineage>
        <taxon>Bacteria</taxon>
        <taxon>Bacillati</taxon>
        <taxon>Bacillota</taxon>
        <taxon>Bacilli</taxon>
        <taxon>Lactobacillales</taxon>
        <taxon>Lactobacillaceae</taxon>
        <taxon>Pediococcus</taxon>
    </lineage>
</organism>
<evidence type="ECO:0000256" key="1">
    <source>
        <dbReference type="ARBA" id="ARBA00003535"/>
    </source>
</evidence>
<evidence type="ECO:0000256" key="4">
    <source>
        <dbReference type="ARBA" id="ARBA00022643"/>
    </source>
</evidence>
<dbReference type="EMBL" id="JQBX01000007">
    <property type="protein sequence ID" value="KRN94212.1"/>
    <property type="molecule type" value="Genomic_DNA"/>
</dbReference>
<keyword evidence="4" id="KW-0288">FMN</keyword>
<dbReference type="GO" id="GO:0018580">
    <property type="term" value="F:nitronate monooxygenase activity"/>
    <property type="evidence" value="ECO:0007669"/>
    <property type="project" value="InterPro"/>
</dbReference>
<keyword evidence="3" id="KW-0285">Flavoprotein</keyword>
<accession>A0A0R2L6I4</accession>
<dbReference type="Proteomes" id="UP000051859">
    <property type="component" value="Unassembled WGS sequence"/>
</dbReference>